<proteinExistence type="predicted"/>
<sequence length="138" mass="14344">MFYPPRQWCSQHSAQARALAVLSAAATQPAGMLAISAMRAALGTAGSAPNDRICSSRESTCSQSLRITPLIAADTISSCPSSTLGGSSMPVMTCSGSDACADPTSFTELMLSEVLRRGLFSTPRIALSHPDGHRPKSS</sequence>
<dbReference type="EMBL" id="GBEZ01006090">
    <property type="protein sequence ID" value="JAC79282.1"/>
    <property type="molecule type" value="Transcribed_RNA"/>
</dbReference>
<dbReference type="AlphaFoldDB" id="A0A061S293"/>
<reference evidence="1" key="1">
    <citation type="submission" date="2014-05" db="EMBL/GenBank/DDBJ databases">
        <title>The transcriptome of the halophilic microalga Tetraselmis sp. GSL018 isolated from the Great Salt Lake, Utah.</title>
        <authorList>
            <person name="Jinkerson R.E."/>
            <person name="D'Adamo S."/>
            <person name="Posewitz M.C."/>
        </authorList>
    </citation>
    <scope>NUCLEOTIDE SEQUENCE</scope>
    <source>
        <strain evidence="1">GSL018</strain>
    </source>
</reference>
<accession>A0A061S293</accession>
<evidence type="ECO:0000313" key="1">
    <source>
        <dbReference type="EMBL" id="JAC79282.1"/>
    </source>
</evidence>
<protein>
    <submittedName>
        <fullName evidence="1">Uncharacterized protein</fullName>
    </submittedName>
</protein>
<name>A0A061S293_9CHLO</name>
<organism evidence="1">
    <name type="scientific">Tetraselmis sp. GSL018</name>
    <dbReference type="NCBI Taxonomy" id="582737"/>
    <lineage>
        <taxon>Eukaryota</taxon>
        <taxon>Viridiplantae</taxon>
        <taxon>Chlorophyta</taxon>
        <taxon>core chlorophytes</taxon>
        <taxon>Chlorodendrophyceae</taxon>
        <taxon>Chlorodendrales</taxon>
        <taxon>Chlorodendraceae</taxon>
        <taxon>Tetraselmis</taxon>
    </lineage>
</organism>
<gene>
    <name evidence="1" type="ORF">TSPGSL018_13086</name>
</gene>